<evidence type="ECO:0000313" key="2">
    <source>
        <dbReference type="Proteomes" id="UP000828251"/>
    </source>
</evidence>
<dbReference type="EMBL" id="JAIQCV010000001">
    <property type="protein sequence ID" value="KAH1130638.1"/>
    <property type="molecule type" value="Genomic_DNA"/>
</dbReference>
<dbReference type="OrthoDB" id="10454231at2759"/>
<proteinExistence type="predicted"/>
<protein>
    <recommendedName>
        <fullName evidence="3">RNase H type-1 domain-containing protein</fullName>
    </recommendedName>
</protein>
<accession>A0A9D4AMX5</accession>
<evidence type="ECO:0008006" key="3">
    <source>
        <dbReference type="Google" id="ProtNLM"/>
    </source>
</evidence>
<name>A0A9D4AMX5_9ROSI</name>
<reference evidence="1 2" key="1">
    <citation type="journal article" date="2021" name="Plant Biotechnol. J.">
        <title>Multi-omics assisted identification of the key and species-specific regulatory components of drought-tolerant mechanisms in Gossypium stocksii.</title>
        <authorList>
            <person name="Yu D."/>
            <person name="Ke L."/>
            <person name="Zhang D."/>
            <person name="Wu Y."/>
            <person name="Sun Y."/>
            <person name="Mei J."/>
            <person name="Sun J."/>
            <person name="Sun Y."/>
        </authorList>
    </citation>
    <scope>NUCLEOTIDE SEQUENCE [LARGE SCALE GENOMIC DNA]</scope>
    <source>
        <strain evidence="2">cv. E1</strain>
        <tissue evidence="1">Leaf</tissue>
    </source>
</reference>
<comment type="caution">
    <text evidence="1">The sequence shown here is derived from an EMBL/GenBank/DDBJ whole genome shotgun (WGS) entry which is preliminary data.</text>
</comment>
<gene>
    <name evidence="1" type="ORF">J1N35_002016</name>
</gene>
<dbReference type="AlphaFoldDB" id="A0A9D4AMX5"/>
<organism evidence="1 2">
    <name type="scientific">Gossypium stocksii</name>
    <dbReference type="NCBI Taxonomy" id="47602"/>
    <lineage>
        <taxon>Eukaryota</taxon>
        <taxon>Viridiplantae</taxon>
        <taxon>Streptophyta</taxon>
        <taxon>Embryophyta</taxon>
        <taxon>Tracheophyta</taxon>
        <taxon>Spermatophyta</taxon>
        <taxon>Magnoliopsida</taxon>
        <taxon>eudicotyledons</taxon>
        <taxon>Gunneridae</taxon>
        <taxon>Pentapetalae</taxon>
        <taxon>rosids</taxon>
        <taxon>malvids</taxon>
        <taxon>Malvales</taxon>
        <taxon>Malvaceae</taxon>
        <taxon>Malvoideae</taxon>
        <taxon>Gossypium</taxon>
    </lineage>
</organism>
<dbReference type="Proteomes" id="UP000828251">
    <property type="component" value="Unassembled WGS sequence"/>
</dbReference>
<keyword evidence="2" id="KW-1185">Reference proteome</keyword>
<evidence type="ECO:0000313" key="1">
    <source>
        <dbReference type="EMBL" id="KAH1130638.1"/>
    </source>
</evidence>
<sequence length="124" mass="13776">MIKAIQESSLTNSKAALIRQIHHLLENMRLWDLRHTSKDHNKIVDCMAKMAFDTNYSLMVFKDIPSEVLTISSVVQGKGQTTNATSMTRTQATLGAVNILDHQAIKWGSSSNNVLISLKCSFKG</sequence>